<dbReference type="RefSeq" id="WP_390318763.1">
    <property type="nucleotide sequence ID" value="NZ_JBHSPB010000014.1"/>
</dbReference>
<dbReference type="PANTHER" id="PTHR35010:SF2">
    <property type="entry name" value="BLL4672 PROTEIN"/>
    <property type="match status" value="1"/>
</dbReference>
<name>A0ABW0Z7C3_9ACTN</name>
<reference evidence="3" key="1">
    <citation type="journal article" date="2019" name="Int. J. Syst. Evol. Microbiol.">
        <title>The Global Catalogue of Microorganisms (GCM) 10K type strain sequencing project: providing services to taxonomists for standard genome sequencing and annotation.</title>
        <authorList>
            <consortium name="The Broad Institute Genomics Platform"/>
            <consortium name="The Broad Institute Genome Sequencing Center for Infectious Disease"/>
            <person name="Wu L."/>
            <person name="Ma J."/>
        </authorList>
    </citation>
    <scope>NUCLEOTIDE SEQUENCE [LARGE SCALE GENOMIC DNA]</scope>
    <source>
        <strain evidence="3">CGMCC 4.7304</strain>
    </source>
</reference>
<evidence type="ECO:0000259" key="1">
    <source>
        <dbReference type="Pfam" id="PF17765"/>
    </source>
</evidence>
<dbReference type="PANTHER" id="PTHR35010">
    <property type="entry name" value="BLL4672 PROTEIN-RELATED"/>
    <property type="match status" value="1"/>
</dbReference>
<dbReference type="Pfam" id="PF17765">
    <property type="entry name" value="MLTR_LBD"/>
    <property type="match status" value="1"/>
</dbReference>
<dbReference type="EMBL" id="JBHSPB010000014">
    <property type="protein sequence ID" value="MFC5722943.1"/>
    <property type="molecule type" value="Genomic_DNA"/>
</dbReference>
<gene>
    <name evidence="2" type="ORF">ACFP1Z_22510</name>
</gene>
<dbReference type="Gene3D" id="3.30.450.180">
    <property type="match status" value="1"/>
</dbReference>
<accession>A0ABW0Z7C3</accession>
<evidence type="ECO:0000313" key="3">
    <source>
        <dbReference type="Proteomes" id="UP001596083"/>
    </source>
</evidence>
<sequence length="270" mass="30554">MDKGALRTLLRSRRALISPEDHGLVRPSRQGRRAPGLAQSQIDLLLHRTQGTYNRLETGAYPHPPEDLLRDVAVLLAFTEQEWTALWRYALHRDPPYPLHPETGTEVTRAWQEVVDGLSHMAYINDHSWRVIAHNRAFAEMFPRGEAPRNTMRWMVLDPEAREVLLEWRELWMPMVLPQLRAAVAAVPQDATLAALERDVLADPVVGPLYEAGATTRVHPDGDERPLLHARLGPGWVTMCSAEPRSSRRASLMVLVFRPGERHAPLPRAG</sequence>
<organism evidence="2 3">
    <name type="scientific">Streptomyces gamaensis</name>
    <dbReference type="NCBI Taxonomy" id="1763542"/>
    <lineage>
        <taxon>Bacteria</taxon>
        <taxon>Bacillati</taxon>
        <taxon>Actinomycetota</taxon>
        <taxon>Actinomycetes</taxon>
        <taxon>Kitasatosporales</taxon>
        <taxon>Streptomycetaceae</taxon>
        <taxon>Streptomyces</taxon>
    </lineage>
</organism>
<evidence type="ECO:0000313" key="2">
    <source>
        <dbReference type="EMBL" id="MFC5722943.1"/>
    </source>
</evidence>
<dbReference type="InterPro" id="IPR041413">
    <property type="entry name" value="MLTR_LBD"/>
</dbReference>
<dbReference type="Proteomes" id="UP001596083">
    <property type="component" value="Unassembled WGS sequence"/>
</dbReference>
<feature type="domain" description="MmyB-like transcription regulator ligand binding" evidence="1">
    <location>
        <begin position="107"/>
        <end position="262"/>
    </location>
</feature>
<proteinExistence type="predicted"/>
<comment type="caution">
    <text evidence="2">The sequence shown here is derived from an EMBL/GenBank/DDBJ whole genome shotgun (WGS) entry which is preliminary data.</text>
</comment>
<protein>
    <submittedName>
        <fullName evidence="2">XRE family transcriptional regulator</fullName>
    </submittedName>
</protein>
<keyword evidence="3" id="KW-1185">Reference proteome</keyword>